<dbReference type="GO" id="GO:0043743">
    <property type="term" value="F:LPPG:FO 2-phospho-L-lactate transferase activity"/>
    <property type="evidence" value="ECO:0007669"/>
    <property type="project" value="InterPro"/>
</dbReference>
<keyword evidence="2" id="KW-0460">Magnesium</keyword>
<dbReference type="CDD" id="cd07186">
    <property type="entry name" value="CofD_like"/>
    <property type="match status" value="1"/>
</dbReference>
<accession>A0A2N7X9F2</accession>
<dbReference type="AlphaFoldDB" id="A0A2N7X9F2"/>
<sequence>MKKISTIAFSGGVGGAKLALGLARALPPDELLIVANTADDFDHLGLHICPDLDTITYTLCGRANRSQGWGVEGETWSCLDALSELGGPDWFRLGDRDIATHLYRTQRLREGARLSEVTAEMCAAFGIAQRLLPMSDDSVSTIVHTAEGELPFQDYFVRRRCEPRVTGFHFAGADSAAMHPELRAGLDSPHLRAVIFCPSNPFVSIAPMLAIPGIEEALRSIHTPIVAVSPIIGGKAVKGPAAKMMSELGLPISSLAVAKHYRDLVTAFIVDETDSDEVACIRELGLACEAMPTLMNNDDDKLRLARSVIAYCHELSR</sequence>
<reference evidence="3 4" key="1">
    <citation type="submission" date="2018-01" db="EMBL/GenBank/DDBJ databases">
        <title>Whole genome analyses suggest that Burkholderia sensu lato contains two further novel genera in the rhizoxinica-symbiotica group Mycetohabitans gen. nov., and Trinickia gen. nov.: implications for the evolution of diazotrophy and nodulation in the Burkholderiaceae.</title>
        <authorList>
            <person name="Estrada-de los Santos P."/>
            <person name="Palmer M."/>
            <person name="Chavez-Ramirez B."/>
            <person name="Beukes C."/>
            <person name="Steenkamp E.T."/>
            <person name="Hirsch A.M."/>
            <person name="Manyaka P."/>
            <person name="Maluk M."/>
            <person name="Lafos M."/>
            <person name="Crook M."/>
            <person name="Gross E."/>
            <person name="Simon M.F."/>
            <person name="Bueno dos Reis Junior F."/>
            <person name="Poole P.S."/>
            <person name="Venter S.N."/>
            <person name="James E.K."/>
        </authorList>
    </citation>
    <scope>NUCLEOTIDE SEQUENCE [LARGE SCALE GENOMIC DNA]</scope>
    <source>
        <strain evidence="3 4">JPY 581</strain>
    </source>
</reference>
<dbReference type="PANTHER" id="PTHR43007">
    <property type="entry name" value="2-PHOSPHO-L-LACTATE TRANSFERASE"/>
    <property type="match status" value="1"/>
</dbReference>
<evidence type="ECO:0000256" key="2">
    <source>
        <dbReference type="ARBA" id="ARBA00022842"/>
    </source>
</evidence>
<dbReference type="PANTHER" id="PTHR43007:SF1">
    <property type="entry name" value="2-PHOSPHO-L-LACTATE TRANSFERASE"/>
    <property type="match status" value="1"/>
</dbReference>
<dbReference type="Proteomes" id="UP000235777">
    <property type="component" value="Unassembled WGS sequence"/>
</dbReference>
<dbReference type="HAMAP" id="MF_01257">
    <property type="entry name" value="CofD"/>
    <property type="match status" value="1"/>
</dbReference>
<keyword evidence="1 3" id="KW-0808">Transferase</keyword>
<dbReference type="Gene3D" id="1.10.8.240">
    <property type="entry name" value="CofD-like domain"/>
    <property type="match status" value="1"/>
</dbReference>
<dbReference type="InterPro" id="IPR010115">
    <property type="entry name" value="FbiA/CofD"/>
</dbReference>
<evidence type="ECO:0000313" key="3">
    <source>
        <dbReference type="EMBL" id="PMS38251.1"/>
    </source>
</evidence>
<organism evidence="3 4">
    <name type="scientific">Trinickia symbiotica</name>
    <dbReference type="NCBI Taxonomy" id="863227"/>
    <lineage>
        <taxon>Bacteria</taxon>
        <taxon>Pseudomonadati</taxon>
        <taxon>Pseudomonadota</taxon>
        <taxon>Betaproteobacteria</taxon>
        <taxon>Burkholderiales</taxon>
        <taxon>Burkholderiaceae</taxon>
        <taxon>Trinickia</taxon>
    </lineage>
</organism>
<dbReference type="InterPro" id="IPR038136">
    <property type="entry name" value="CofD-like_dom_sf"/>
</dbReference>
<evidence type="ECO:0000313" key="4">
    <source>
        <dbReference type="Proteomes" id="UP000235777"/>
    </source>
</evidence>
<name>A0A2N7X9F2_9BURK</name>
<dbReference type="STRING" id="863227.GCA_000373005_00006"/>
<dbReference type="OrthoDB" id="7466225at2"/>
<keyword evidence="4" id="KW-1185">Reference proteome</keyword>
<dbReference type="Pfam" id="PF01933">
    <property type="entry name" value="CofD"/>
    <property type="match status" value="1"/>
</dbReference>
<protein>
    <submittedName>
        <fullName evidence="3">2-phospho-L-lactate transferase</fullName>
    </submittedName>
</protein>
<dbReference type="EMBL" id="PNYC01000002">
    <property type="protein sequence ID" value="PMS38251.1"/>
    <property type="molecule type" value="Genomic_DNA"/>
</dbReference>
<dbReference type="InterPro" id="IPR002882">
    <property type="entry name" value="CofD"/>
</dbReference>
<evidence type="ECO:0000256" key="1">
    <source>
        <dbReference type="ARBA" id="ARBA00022679"/>
    </source>
</evidence>
<dbReference type="RefSeq" id="WP_018438499.1">
    <property type="nucleotide sequence ID" value="NZ_KB890164.1"/>
</dbReference>
<dbReference type="GO" id="GO:0000287">
    <property type="term" value="F:magnesium ion binding"/>
    <property type="evidence" value="ECO:0007669"/>
    <property type="project" value="InterPro"/>
</dbReference>
<comment type="caution">
    <text evidence="3">The sequence shown here is derived from an EMBL/GenBank/DDBJ whole genome shotgun (WGS) entry which is preliminary data.</text>
</comment>
<dbReference type="Gene3D" id="3.40.50.10680">
    <property type="entry name" value="CofD-like domains"/>
    <property type="match status" value="1"/>
</dbReference>
<gene>
    <name evidence="3" type="ORF">C0Z20_05650</name>
</gene>
<dbReference type="NCBIfam" id="TIGR01819">
    <property type="entry name" value="F420_cofD"/>
    <property type="match status" value="1"/>
</dbReference>
<dbReference type="SUPFAM" id="SSF142338">
    <property type="entry name" value="CofD-like"/>
    <property type="match status" value="1"/>
</dbReference>
<proteinExistence type="inferred from homology"/>